<evidence type="ECO:0000313" key="3">
    <source>
        <dbReference type="Proteomes" id="UP000008068"/>
    </source>
</evidence>
<feature type="transmembrane region" description="Helical" evidence="1">
    <location>
        <begin position="6"/>
        <end position="25"/>
    </location>
</feature>
<name>G0PC60_CAEBE</name>
<evidence type="ECO:0000313" key="2">
    <source>
        <dbReference type="EMBL" id="EGT50935.1"/>
    </source>
</evidence>
<keyword evidence="1" id="KW-0812">Transmembrane</keyword>
<organism evidence="3">
    <name type="scientific">Caenorhabditis brenneri</name>
    <name type="common">Nematode worm</name>
    <dbReference type="NCBI Taxonomy" id="135651"/>
    <lineage>
        <taxon>Eukaryota</taxon>
        <taxon>Metazoa</taxon>
        <taxon>Ecdysozoa</taxon>
        <taxon>Nematoda</taxon>
        <taxon>Chromadorea</taxon>
        <taxon>Rhabditida</taxon>
        <taxon>Rhabditina</taxon>
        <taxon>Rhabditomorpha</taxon>
        <taxon>Rhabditoidea</taxon>
        <taxon>Rhabditidae</taxon>
        <taxon>Peloderinae</taxon>
        <taxon>Caenorhabditis</taxon>
    </lineage>
</organism>
<dbReference type="InParanoid" id="G0PC60"/>
<dbReference type="AlphaFoldDB" id="G0PC60"/>
<accession>G0PC60</accession>
<keyword evidence="3" id="KW-1185">Reference proteome</keyword>
<dbReference type="HOGENOM" id="CLU_3191791_0_0_1"/>
<gene>
    <name evidence="2" type="ORF">CAEBREN_02577</name>
</gene>
<proteinExistence type="predicted"/>
<protein>
    <submittedName>
        <fullName evidence="2">Uncharacterized protein</fullName>
    </submittedName>
</protein>
<dbReference type="Proteomes" id="UP000008068">
    <property type="component" value="Unassembled WGS sequence"/>
</dbReference>
<keyword evidence="1" id="KW-1133">Transmembrane helix</keyword>
<keyword evidence="1" id="KW-0472">Membrane</keyword>
<sequence>MMFPFYLYVLFTIFYLLFLGGYFFFVNIFHKEMVKVPNPRQKQHQR</sequence>
<evidence type="ECO:0000256" key="1">
    <source>
        <dbReference type="SAM" id="Phobius"/>
    </source>
</evidence>
<dbReference type="EMBL" id="GL380233">
    <property type="protein sequence ID" value="EGT50935.1"/>
    <property type="molecule type" value="Genomic_DNA"/>
</dbReference>
<reference evidence="3" key="1">
    <citation type="submission" date="2011-07" db="EMBL/GenBank/DDBJ databases">
        <authorList>
            <consortium name="Caenorhabditis brenneri Sequencing and Analysis Consortium"/>
            <person name="Wilson R.K."/>
        </authorList>
    </citation>
    <scope>NUCLEOTIDE SEQUENCE [LARGE SCALE GENOMIC DNA]</scope>
    <source>
        <strain evidence="3">PB2801</strain>
    </source>
</reference>